<accession>S3DRA0</accession>
<gene>
    <name evidence="2" type="ORF">GLAREA_00156</name>
</gene>
<dbReference type="Proteomes" id="UP000016922">
    <property type="component" value="Unassembled WGS sequence"/>
</dbReference>
<dbReference type="RefSeq" id="XP_008083107.1">
    <property type="nucleotide sequence ID" value="XM_008084916.1"/>
</dbReference>
<name>S3DRA0_GLAL2</name>
<evidence type="ECO:0000313" key="3">
    <source>
        <dbReference type="Proteomes" id="UP000016922"/>
    </source>
</evidence>
<evidence type="ECO:0000256" key="1">
    <source>
        <dbReference type="SAM" id="Phobius"/>
    </source>
</evidence>
<dbReference type="HOGENOM" id="CLU_1815978_0_0_1"/>
<keyword evidence="1" id="KW-0472">Membrane</keyword>
<protein>
    <submittedName>
        <fullName evidence="2">Uncharacterized protein</fullName>
    </submittedName>
</protein>
<evidence type="ECO:0000313" key="2">
    <source>
        <dbReference type="EMBL" id="EPE28998.1"/>
    </source>
</evidence>
<dbReference type="AlphaFoldDB" id="S3DRA0"/>
<dbReference type="EMBL" id="KE145367">
    <property type="protein sequence ID" value="EPE28998.1"/>
    <property type="molecule type" value="Genomic_DNA"/>
</dbReference>
<dbReference type="GeneID" id="19459216"/>
<dbReference type="KEGG" id="glz:GLAREA_00156"/>
<sequence length="142" mass="15323">MLTGVEVAGLVFGAIGLIPIFKEAYKLARVRRQGSGTSDTTTVANEIRNSESSVTRIACDRLKDLIIQLQHGLLIELQRGGRIYNPASLVTIIVTGRSDAFTALSVLAQRLATAMPIDNLLGSTGAARYPYKRNNLSTVDSF</sequence>
<proteinExistence type="predicted"/>
<keyword evidence="3" id="KW-1185">Reference proteome</keyword>
<keyword evidence="1" id="KW-0812">Transmembrane</keyword>
<dbReference type="OrthoDB" id="25896at2759"/>
<feature type="transmembrane region" description="Helical" evidence="1">
    <location>
        <begin position="6"/>
        <end position="25"/>
    </location>
</feature>
<organism evidence="2 3">
    <name type="scientific">Glarea lozoyensis (strain ATCC 20868 / MF5171)</name>
    <dbReference type="NCBI Taxonomy" id="1116229"/>
    <lineage>
        <taxon>Eukaryota</taxon>
        <taxon>Fungi</taxon>
        <taxon>Dikarya</taxon>
        <taxon>Ascomycota</taxon>
        <taxon>Pezizomycotina</taxon>
        <taxon>Leotiomycetes</taxon>
        <taxon>Helotiales</taxon>
        <taxon>Helotiaceae</taxon>
        <taxon>Glarea</taxon>
    </lineage>
</organism>
<reference evidence="2 3" key="1">
    <citation type="journal article" date="2013" name="BMC Genomics">
        <title>Genomics-driven discovery of the pneumocandin biosynthetic gene cluster in the fungus Glarea lozoyensis.</title>
        <authorList>
            <person name="Chen L."/>
            <person name="Yue Q."/>
            <person name="Zhang X."/>
            <person name="Xiang M."/>
            <person name="Wang C."/>
            <person name="Li S."/>
            <person name="Che Y."/>
            <person name="Ortiz-Lopez F.J."/>
            <person name="Bills G.F."/>
            <person name="Liu X."/>
            <person name="An Z."/>
        </authorList>
    </citation>
    <scope>NUCLEOTIDE SEQUENCE [LARGE SCALE GENOMIC DNA]</scope>
    <source>
        <strain evidence="3">ATCC 20868 / MF5171</strain>
    </source>
</reference>
<keyword evidence="1" id="KW-1133">Transmembrane helix</keyword>